<comment type="caution">
    <text evidence="2">The sequence shown here is derived from an EMBL/GenBank/DDBJ whole genome shotgun (WGS) entry which is preliminary data.</text>
</comment>
<evidence type="ECO:0000256" key="1">
    <source>
        <dbReference type="SAM" id="Phobius"/>
    </source>
</evidence>
<accession>A0ABR9CWZ2</accession>
<dbReference type="EMBL" id="JACXSS010000001">
    <property type="protein sequence ID" value="MBD9355245.1"/>
    <property type="molecule type" value="Genomic_DNA"/>
</dbReference>
<keyword evidence="3" id="KW-1185">Reference proteome</keyword>
<keyword evidence="1" id="KW-1133">Transmembrane helix</keyword>
<organism evidence="2 3">
    <name type="scientific">Methylomonas albis</name>
    <dbReference type="NCBI Taxonomy" id="1854563"/>
    <lineage>
        <taxon>Bacteria</taxon>
        <taxon>Pseudomonadati</taxon>
        <taxon>Pseudomonadota</taxon>
        <taxon>Gammaproteobacteria</taxon>
        <taxon>Methylococcales</taxon>
        <taxon>Methylococcaceae</taxon>
        <taxon>Methylomonas</taxon>
    </lineage>
</organism>
<feature type="transmembrane region" description="Helical" evidence="1">
    <location>
        <begin position="152"/>
        <end position="173"/>
    </location>
</feature>
<name>A0ABR9CWZ2_9GAMM</name>
<evidence type="ECO:0000313" key="3">
    <source>
        <dbReference type="Proteomes" id="UP000652176"/>
    </source>
</evidence>
<dbReference type="InterPro" id="IPR005625">
    <property type="entry name" value="PepSY-ass_TM"/>
</dbReference>
<sequence>MAIKSQSGDARRSWPDYAAVWRWHFYAGLFCLPFFCWLAITGSVYLFRPDIETWLDSPYEALHIDGPRSAPSSEVRSAVAAVPGSTFSRYEPPATVTGAAQVVVARDGRLFRVYIHPGTLQAMNVEQDDHRLMELVSHLHGQLLLGTGGSMLVELAGSWGVVMILTGLYLWWPRGSSGLGGLLYPRLGLRGRLFWRELHAVTGLWVSMVTLFLLLSGMPWSVNWGNYLTWVRNHWAVTAGAPDWPIGGQDQLTPDIVASAAPSSSMPGMSADEMIAMSPAATHEGQPEERLAADLQALDKLIPVATGLRVPPPIWISPPAEGLRDWTISSHIQNRPLRVTYTVAPDSGVVTGTDDFAAKNIVDKVVNVVIAAHEGQLFGRLNQAILLLNAACLMLVTISAVVMWWRRRPGNMLGAPPPAAQPHRSTPFAVAIAALALLLPLFGLSLLLMLAIDRTLLRRLPAVRCWLGLAPREVREPKVR</sequence>
<dbReference type="PANTHER" id="PTHR34219">
    <property type="entry name" value="IRON-REGULATED INNER MEMBRANE PROTEIN-RELATED"/>
    <property type="match status" value="1"/>
</dbReference>
<dbReference type="Proteomes" id="UP000652176">
    <property type="component" value="Unassembled WGS sequence"/>
</dbReference>
<feature type="transmembrane region" description="Helical" evidence="1">
    <location>
        <begin position="23"/>
        <end position="47"/>
    </location>
</feature>
<protein>
    <submittedName>
        <fullName evidence="2">PepSY domain-containing protein</fullName>
    </submittedName>
</protein>
<keyword evidence="1" id="KW-0812">Transmembrane</keyword>
<gene>
    <name evidence="2" type="ORF">IE877_05035</name>
</gene>
<dbReference type="RefSeq" id="WP_192373637.1">
    <property type="nucleotide sequence ID" value="NZ_CAJHIV010000001.1"/>
</dbReference>
<reference evidence="2 3" key="1">
    <citation type="submission" date="2020-09" db="EMBL/GenBank/DDBJ databases">
        <title>Methylomonas albis sp. nov. and Methylomonas fluvii sp. nov.: Two cold-adapted methanotrophs from the River Elbe and an amended description of Methylovulum psychrotolerans strain Eb1.</title>
        <authorList>
            <person name="Bussmann I.K."/>
            <person name="Klings K.-W."/>
            <person name="Warnstedt J."/>
            <person name="Hoppert M."/>
            <person name="Saborowski A."/>
            <person name="Horn F."/>
            <person name="Liebner S."/>
        </authorList>
    </citation>
    <scope>NUCLEOTIDE SEQUENCE [LARGE SCALE GENOMIC DNA]</scope>
    <source>
        <strain evidence="2 3">EbA</strain>
    </source>
</reference>
<dbReference type="Pfam" id="PF03929">
    <property type="entry name" value="PepSY_TM"/>
    <property type="match status" value="1"/>
</dbReference>
<evidence type="ECO:0000313" key="2">
    <source>
        <dbReference type="EMBL" id="MBD9355245.1"/>
    </source>
</evidence>
<feature type="transmembrane region" description="Helical" evidence="1">
    <location>
        <begin position="193"/>
        <end position="215"/>
    </location>
</feature>
<feature type="transmembrane region" description="Helical" evidence="1">
    <location>
        <begin position="384"/>
        <end position="405"/>
    </location>
</feature>
<keyword evidence="1" id="KW-0472">Membrane</keyword>
<dbReference type="PANTHER" id="PTHR34219:SF1">
    <property type="entry name" value="PEPSY DOMAIN-CONTAINING PROTEIN"/>
    <property type="match status" value="1"/>
</dbReference>
<proteinExistence type="predicted"/>
<feature type="transmembrane region" description="Helical" evidence="1">
    <location>
        <begin position="425"/>
        <end position="452"/>
    </location>
</feature>